<dbReference type="EMBL" id="VMSJ01000004">
    <property type="protein sequence ID" value="TVT27393.1"/>
    <property type="molecule type" value="Genomic_DNA"/>
</dbReference>
<organism evidence="4 5">
    <name type="scientific">Salinicoccus cyprini</name>
    <dbReference type="NCBI Taxonomy" id="2493691"/>
    <lineage>
        <taxon>Bacteria</taxon>
        <taxon>Bacillati</taxon>
        <taxon>Bacillota</taxon>
        <taxon>Bacilli</taxon>
        <taxon>Bacillales</taxon>
        <taxon>Staphylococcaceae</taxon>
        <taxon>Salinicoccus</taxon>
    </lineage>
</organism>
<dbReference type="RefSeq" id="WP_145289555.1">
    <property type="nucleotide sequence ID" value="NZ_VMSJ01000004.1"/>
</dbReference>
<evidence type="ECO:0000256" key="2">
    <source>
        <dbReference type="ARBA" id="ARBA00023002"/>
    </source>
</evidence>
<dbReference type="Gene3D" id="3.40.309.10">
    <property type="entry name" value="Aldehyde Dehydrogenase, Chain A, domain 2"/>
    <property type="match status" value="1"/>
</dbReference>
<reference evidence="4 5" key="1">
    <citation type="submission" date="2019-07" db="EMBL/GenBank/DDBJ databases">
        <title>Salinicoccus cyprini sp. nov., isolated from gastro-intestinal tract of mirror carp, Cyprinus carpio var. specularis, collected from Gobind Sagar Reservoir, Himachal Pradesh, India.</title>
        <authorList>
            <person name="Talwar C."/>
            <person name="Singh A.K."/>
            <person name="Lal R."/>
            <person name="Negi R.K."/>
        </authorList>
    </citation>
    <scope>NUCLEOTIDE SEQUENCE [LARGE SCALE GENOMIC DNA]</scope>
    <source>
        <strain evidence="4 5">CT19</strain>
    </source>
</reference>
<protein>
    <submittedName>
        <fullName evidence="4">Aldehyde dehydrogenase family protein</fullName>
    </submittedName>
</protein>
<dbReference type="PANTHER" id="PTHR11699">
    <property type="entry name" value="ALDEHYDE DEHYDROGENASE-RELATED"/>
    <property type="match status" value="1"/>
</dbReference>
<dbReference type="FunFam" id="3.40.605.10:FF:000007">
    <property type="entry name" value="NAD/NADP-dependent betaine aldehyde dehydrogenase"/>
    <property type="match status" value="1"/>
</dbReference>
<dbReference type="InterPro" id="IPR016161">
    <property type="entry name" value="Ald_DH/histidinol_DH"/>
</dbReference>
<evidence type="ECO:0000256" key="1">
    <source>
        <dbReference type="ARBA" id="ARBA00009986"/>
    </source>
</evidence>
<dbReference type="PROSITE" id="PS00070">
    <property type="entry name" value="ALDEHYDE_DEHYDR_CYS"/>
    <property type="match status" value="1"/>
</dbReference>
<dbReference type="InterPro" id="IPR015590">
    <property type="entry name" value="Aldehyde_DH_dom"/>
</dbReference>
<accession>A0A558ASZ5</accession>
<keyword evidence="5" id="KW-1185">Reference proteome</keyword>
<dbReference type="Gene3D" id="3.40.605.10">
    <property type="entry name" value="Aldehyde Dehydrogenase, Chain A, domain 1"/>
    <property type="match status" value="1"/>
</dbReference>
<sequence length="478" mass="51845">METKNWIDGSWSTPSNSQVEVYNPSDLNEKVGTVNQGTAEDVFQAERAAKAAQGEWARKTGVKRAEVLYSMASALEENLVELAELGSREMGKPIGEMKGEVTRGIHLLRYYAGEGVRSDGQLIPSSDVDVLQYSKKVPVGLIGLITPWNFPVAIPVWKLAPALICGNAVIWKPAENASLTATRMVELFEEAGLDKGVLNLVIGKGSVVGKAMLEEADLDGVSFTGSENTGLYVAETCAKRNIKFQTEMGGKNAAVIMKDANLDKTIPIVLSGAFKSAGQKCTATSRIIVESDIYDEVIERLQKGVKEITLSNALDADAYLGPVASKEQYDKVSSYIELARNEAKIIAEKEVSIDKDGYYISPIVITDAPSDHALVKEEIFGPVATVQKAKDFDEAIEMANDTIYGLSAAIFTENLANAHKFLDQTEAGMVRVNQETAGVEYQSPFGGMKQSSSHTREQGQAALEFYTHTKTCAIKFFG</sequence>
<dbReference type="InterPro" id="IPR016162">
    <property type="entry name" value="Ald_DH_N"/>
</dbReference>
<dbReference type="SUPFAM" id="SSF53720">
    <property type="entry name" value="ALDH-like"/>
    <property type="match status" value="1"/>
</dbReference>
<evidence type="ECO:0000259" key="3">
    <source>
        <dbReference type="Pfam" id="PF00171"/>
    </source>
</evidence>
<dbReference type="OrthoDB" id="9762913at2"/>
<comment type="similarity">
    <text evidence="1">Belongs to the aldehyde dehydrogenase family.</text>
</comment>
<comment type="caution">
    <text evidence="4">The sequence shown here is derived from an EMBL/GenBank/DDBJ whole genome shotgun (WGS) entry which is preliminary data.</text>
</comment>
<evidence type="ECO:0000313" key="4">
    <source>
        <dbReference type="EMBL" id="TVT27393.1"/>
    </source>
</evidence>
<proteinExistence type="inferred from homology"/>
<dbReference type="Pfam" id="PF00171">
    <property type="entry name" value="Aldedh"/>
    <property type="match status" value="1"/>
</dbReference>
<name>A0A558ASZ5_9STAP</name>
<dbReference type="Proteomes" id="UP000315103">
    <property type="component" value="Unassembled WGS sequence"/>
</dbReference>
<evidence type="ECO:0000313" key="5">
    <source>
        <dbReference type="Proteomes" id="UP000315103"/>
    </source>
</evidence>
<gene>
    <name evidence="4" type="ORF">FO441_10155</name>
</gene>
<keyword evidence="2" id="KW-0560">Oxidoreductase</keyword>
<dbReference type="InterPro" id="IPR016160">
    <property type="entry name" value="Ald_DH_CS_CYS"/>
</dbReference>
<dbReference type="AlphaFoldDB" id="A0A558ASZ5"/>
<feature type="domain" description="Aldehyde dehydrogenase" evidence="3">
    <location>
        <begin position="11"/>
        <end position="471"/>
    </location>
</feature>
<dbReference type="InterPro" id="IPR016163">
    <property type="entry name" value="Ald_DH_C"/>
</dbReference>
<dbReference type="GO" id="GO:0016620">
    <property type="term" value="F:oxidoreductase activity, acting on the aldehyde or oxo group of donors, NAD or NADP as acceptor"/>
    <property type="evidence" value="ECO:0007669"/>
    <property type="project" value="InterPro"/>
</dbReference>